<dbReference type="OrthoDB" id="9770826at2"/>
<protein>
    <submittedName>
        <fullName evidence="2">Carotenoid 1,2-hydratase</fullName>
    </submittedName>
</protein>
<dbReference type="Proteomes" id="UP000298458">
    <property type="component" value="Unassembled WGS sequence"/>
</dbReference>
<comment type="caution">
    <text evidence="2">The sequence shown here is derived from an EMBL/GenBank/DDBJ whole genome shotgun (WGS) entry which is preliminary data.</text>
</comment>
<organism evidence="2 3">
    <name type="scientific">Leptospira fletcheri</name>
    <dbReference type="NCBI Taxonomy" id="2484981"/>
    <lineage>
        <taxon>Bacteria</taxon>
        <taxon>Pseudomonadati</taxon>
        <taxon>Spirochaetota</taxon>
        <taxon>Spirochaetia</taxon>
        <taxon>Leptospirales</taxon>
        <taxon>Leptospiraceae</taxon>
        <taxon>Leptospira</taxon>
    </lineage>
</organism>
<dbReference type="Pfam" id="PF07143">
    <property type="entry name" value="CrtC"/>
    <property type="match status" value="1"/>
</dbReference>
<proteinExistence type="predicted"/>
<dbReference type="PANTHER" id="PTHR38591">
    <property type="entry name" value="HYDROLASE"/>
    <property type="match status" value="1"/>
</dbReference>
<feature type="domain" description="AttH" evidence="1">
    <location>
        <begin position="81"/>
        <end position="246"/>
    </location>
</feature>
<dbReference type="InterPro" id="IPR023374">
    <property type="entry name" value="AttH-like_dom_sf"/>
</dbReference>
<reference evidence="2" key="1">
    <citation type="journal article" date="2019" name="PLoS Negl. Trop. Dis.">
        <title>Revisiting the worldwide diversity of Leptospira species in the environment.</title>
        <authorList>
            <person name="Vincent A.T."/>
            <person name="Schiettekatte O."/>
            <person name="Bourhy P."/>
            <person name="Veyrier F.J."/>
            <person name="Picardeau M."/>
        </authorList>
    </citation>
    <scope>NUCLEOTIDE SEQUENCE [LARGE SCALE GENOMIC DNA]</scope>
    <source>
        <strain evidence="2">SSW15</strain>
    </source>
</reference>
<dbReference type="AlphaFoldDB" id="A0A4R9GGK5"/>
<dbReference type="InterPro" id="IPR010791">
    <property type="entry name" value="AttH_dom"/>
</dbReference>
<keyword evidence="3" id="KW-1185">Reference proteome</keyword>
<dbReference type="Gene3D" id="2.40.370.10">
    <property type="entry name" value="AttH-like domain"/>
    <property type="match status" value="2"/>
</dbReference>
<gene>
    <name evidence="2" type="ORF">EHO60_05885</name>
</gene>
<evidence type="ECO:0000313" key="2">
    <source>
        <dbReference type="EMBL" id="TGK11820.1"/>
    </source>
</evidence>
<dbReference type="Pfam" id="PF17186">
    <property type="entry name" value="Lipocalin_9"/>
    <property type="match status" value="1"/>
</dbReference>
<dbReference type="EMBL" id="RQET01000004">
    <property type="protein sequence ID" value="TGK11820.1"/>
    <property type="molecule type" value="Genomic_DNA"/>
</dbReference>
<evidence type="ECO:0000259" key="1">
    <source>
        <dbReference type="Pfam" id="PF07143"/>
    </source>
</evidence>
<sequence>MAIEVPQTESRKHGVDPRRYEPKIRRAQVCLLLFLLLLVTHLNAENAIVLGPGKLAASPKTEHQKSFKFPQDHFFHAGYRVEWCYFVGILETDSGPMGYELSFFRAYFGSKVTVYPVHFAISDMRNKIHKTAQVLERELGNLAGQDKRSIWSGDYRLEVLGPASFRISAFPREEPGFGIELDLKGKTENILLHGNRGKSLKSRNRPGFYSYYYSIPRLETKGTMYLDGKEYAVQSGQTWMDHEWSSPENSPDSRSDLSSKENSWDWICIQLDDGSDVMAFNFRSGQGEPSETFGTIRNKEGEVLSLDKEGQLLFRAKPQSWTSSKTGISYRLHWTIETETLKLEISPKFEDQEFDARQTSGLIYWEGGIEVKGWKDGKPVSGKGYLELKGSR</sequence>
<name>A0A4R9GGK5_9LEPT</name>
<accession>A0A4R9GGK5</accession>
<evidence type="ECO:0000313" key="3">
    <source>
        <dbReference type="Proteomes" id="UP000298458"/>
    </source>
</evidence>
<dbReference type="PANTHER" id="PTHR38591:SF1">
    <property type="entry name" value="BLL1000 PROTEIN"/>
    <property type="match status" value="1"/>
</dbReference>
<dbReference type="RefSeq" id="WP_135767222.1">
    <property type="nucleotide sequence ID" value="NZ_RQET01000004.1"/>
</dbReference>
<dbReference type="SUPFAM" id="SSF159245">
    <property type="entry name" value="AttH-like"/>
    <property type="match status" value="1"/>
</dbReference>